<protein>
    <recommendedName>
        <fullName evidence="1">Peptidase S24/S26A/S26B/S26C domain-containing protein</fullName>
    </recommendedName>
</protein>
<accession>A0A4P8MR85</accession>
<dbReference type="InterPro" id="IPR050077">
    <property type="entry name" value="LexA_repressor"/>
</dbReference>
<organism evidence="2 3">
    <name type="scientific">Bacteroides fragilis</name>
    <dbReference type="NCBI Taxonomy" id="817"/>
    <lineage>
        <taxon>Bacteria</taxon>
        <taxon>Pseudomonadati</taxon>
        <taxon>Bacteroidota</taxon>
        <taxon>Bacteroidia</taxon>
        <taxon>Bacteroidales</taxon>
        <taxon>Bacteroidaceae</taxon>
        <taxon>Bacteroides</taxon>
    </lineage>
</organism>
<dbReference type="Proteomes" id="UP000028294">
    <property type="component" value="Chromosome"/>
</dbReference>
<dbReference type="CDD" id="cd06529">
    <property type="entry name" value="S24_LexA-like"/>
    <property type="match status" value="1"/>
</dbReference>
<dbReference type="Gene3D" id="2.10.109.10">
    <property type="entry name" value="Umud Fragment, subunit A"/>
    <property type="match status" value="2"/>
</dbReference>
<gene>
    <name evidence="2" type="ORF">IA74_015570</name>
</gene>
<dbReference type="InterPro" id="IPR039418">
    <property type="entry name" value="LexA-like"/>
</dbReference>
<dbReference type="RefSeq" id="WP_080714295.1">
    <property type="nucleotide sequence ID" value="NZ_CAEUHN010000012.1"/>
</dbReference>
<evidence type="ECO:0000259" key="1">
    <source>
        <dbReference type="Pfam" id="PF00717"/>
    </source>
</evidence>
<feature type="domain" description="Peptidase S24/S26A/S26B/S26C" evidence="1">
    <location>
        <begin position="25"/>
        <end position="110"/>
    </location>
</feature>
<dbReference type="SUPFAM" id="SSF51306">
    <property type="entry name" value="LexA/Signal peptidase"/>
    <property type="match status" value="2"/>
</dbReference>
<name>A0A4P8MR85_BACFG</name>
<dbReference type="InterPro" id="IPR015927">
    <property type="entry name" value="Peptidase_S24_S26A/B/C"/>
</dbReference>
<evidence type="ECO:0000313" key="3">
    <source>
        <dbReference type="Proteomes" id="UP000028294"/>
    </source>
</evidence>
<sequence>MKKKGITIYGVQAMHVSEVTFIGDGIKAGFPSPATDYLQEGINMNRVIVQKPDNTFIIIAEKGISNEECIEEGNLLVIEQSLTPRENDLLAYIKDGEFLIGRIGEEDKNDLILLGVLIANIKIYKEHFHHGIESLPILPEEYPSLPSFVRRQVVGKIDLNTILLKNYATTFVTVANGDSMIEDGIDDGNLLIIDKSIAPYDQCLAACYINGEFTLKRVKVDNGCAWLLPSNPAYPEIKLSEDDDFLVWGIVVSNIKQFRYGRITSGRSGRLQ</sequence>
<dbReference type="InterPro" id="IPR036286">
    <property type="entry name" value="LexA/Signal_pep-like_sf"/>
</dbReference>
<dbReference type="Pfam" id="PF00717">
    <property type="entry name" value="Peptidase_S24"/>
    <property type="match status" value="2"/>
</dbReference>
<reference evidence="2 3" key="1">
    <citation type="submission" date="2019-03" db="EMBL/GenBank/DDBJ databases">
        <title>Complete genome assembly of MDR B. fragilis.</title>
        <authorList>
            <person name="Sydenham T.V."/>
            <person name="Hasman H."/>
            <person name="Justesen U.S."/>
        </authorList>
    </citation>
    <scope>NUCLEOTIDE SEQUENCE [LARGE SCALE GENOMIC DNA]</scope>
    <source>
        <strain evidence="2 3">DCMOUH0067B</strain>
    </source>
</reference>
<dbReference type="AlphaFoldDB" id="A0A4P8MR85"/>
<dbReference type="EMBL" id="CP036553">
    <property type="protein sequence ID" value="QCQ37414.1"/>
    <property type="molecule type" value="Genomic_DNA"/>
</dbReference>
<evidence type="ECO:0000313" key="2">
    <source>
        <dbReference type="EMBL" id="QCQ37414.1"/>
    </source>
</evidence>
<dbReference type="PANTHER" id="PTHR33516:SF2">
    <property type="entry name" value="LEXA REPRESSOR-RELATED"/>
    <property type="match status" value="1"/>
</dbReference>
<dbReference type="PANTHER" id="PTHR33516">
    <property type="entry name" value="LEXA REPRESSOR"/>
    <property type="match status" value="1"/>
</dbReference>
<proteinExistence type="predicted"/>
<feature type="domain" description="Peptidase S24/S26A/S26B/S26C" evidence="1">
    <location>
        <begin position="151"/>
        <end position="252"/>
    </location>
</feature>